<accession>A0A430KV25</accession>
<reference evidence="2 3" key="1">
    <citation type="submission" date="2018-11" db="EMBL/GenBank/DDBJ databases">
        <title>The draft genome sequence of Amphritea opalescens ANRC-JH13T.</title>
        <authorList>
            <person name="Fang Z."/>
            <person name="Zhang Y."/>
            <person name="Han X."/>
        </authorList>
    </citation>
    <scope>NUCLEOTIDE SEQUENCE [LARGE SCALE GENOMIC DNA]</scope>
    <source>
        <strain evidence="2 3">ANRC-JH13</strain>
    </source>
</reference>
<dbReference type="InterPro" id="IPR036890">
    <property type="entry name" value="HATPase_C_sf"/>
</dbReference>
<keyword evidence="3" id="KW-1185">Reference proteome</keyword>
<protein>
    <recommendedName>
        <fullName evidence="1">Sacsin/Nov domain-containing protein</fullName>
    </recommendedName>
</protein>
<dbReference type="InterPro" id="IPR058210">
    <property type="entry name" value="SACS/Nov_dom"/>
</dbReference>
<evidence type="ECO:0000313" key="2">
    <source>
        <dbReference type="EMBL" id="RTE67339.1"/>
    </source>
</evidence>
<dbReference type="PANTHER" id="PTHR46919:SF2">
    <property type="entry name" value="SACSIN"/>
    <property type="match status" value="1"/>
</dbReference>
<name>A0A430KV25_9GAMM</name>
<feature type="domain" description="Sacsin/Nov" evidence="1">
    <location>
        <begin position="21"/>
        <end position="185"/>
    </location>
</feature>
<dbReference type="Gene3D" id="3.30.565.10">
    <property type="entry name" value="Histidine kinase-like ATPase, C-terminal domain"/>
    <property type="match status" value="1"/>
</dbReference>
<dbReference type="SUPFAM" id="SSF55874">
    <property type="entry name" value="ATPase domain of HSP90 chaperone/DNA topoisomerase II/histidine kinase"/>
    <property type="match status" value="2"/>
</dbReference>
<dbReference type="Pfam" id="PF25794">
    <property type="entry name" value="SACS"/>
    <property type="match status" value="1"/>
</dbReference>
<dbReference type="PANTHER" id="PTHR46919">
    <property type="entry name" value="ZINC FINGER, C3HC4 TYPE (RING FINGER) FAMILY PROTEIN"/>
    <property type="match status" value="1"/>
</dbReference>
<comment type="caution">
    <text evidence="2">The sequence shown here is derived from an EMBL/GenBank/DDBJ whole genome shotgun (WGS) entry which is preliminary data.</text>
</comment>
<dbReference type="Proteomes" id="UP000283087">
    <property type="component" value="Unassembled WGS sequence"/>
</dbReference>
<dbReference type="OrthoDB" id="9802640at2"/>
<sequence>MAGFIQDPMQFVNLIGDNLSDRYRSGFPVIKELIQNTDDAKATQLDFGLVAGIDDAAHPLLKGPGLFLINNGEFKESDARGIRSFGLNSKADDNSSIGKFGLGMKSVFHFCEAFFFLATDGDQNYHEILNPWSGPDPENSLHTDWDNFSEEDAERIRSQLTTVTGQGEQTEASFILWLPLRKREHLRHEDGKEGWAIVSEYVGDHSTLLDFLREGDLPGQIASLLPMLGNLRDVRFWDLQQQQKEPGFSITLAADDQRRQLLQAVEASSNQQPHSPMILAGRIDYHGNEKEKSSLQFSGREAFGWNDALTAMHAHDLWPFSNVRDRYGEPKQAKDKARPHGVALFSRMPGNGKLTTQWAVFLPMDETASETVRCDGNFNFQLTLHGYFFIDAGRQGIDGQELFANTDTPTYDSDKTIKTAWNIELARLQVLPLILPALADFCQSVKVDDRGRTALTQAFADTVLWRDLQAAITQQHAWLRTLDAEGVSWKLHDSPRLVRPLPEPAVKDAGRPWQVFPALLQSSDCPIFTVDSSPRLIDPSINIQWQETELIELFRQVDMKVIFTETTLLDYLVRFCLESAGPHKNQGTVQVELQSLLRRALSTLGEKALQLNRKMIQGFVACLVEGSCLKLDNELPPVLLNRLLEVETQVLPLPTQFFDGDTRVAKSISVEDAAALLRQVDAVIRTSAGNSEALENSALKTADQILLAVDHDLRSLLLTRCADLQILSAYDCRKTRTLAVSAKQLREAKELSLLFGFSQGRNPEERRGFASEYQRVLAQQSVLLVNAQTCNLVLGQTMKPCKGDAILESLGRKPHVLGCTKSRSALASLVGAPIDAISKKGFRYLLHAKPEYFEADDTLWLLGYQQKPVWQKLWVVMNEGDQSPWSLIETTVADSIPRGLWSDLNIREIKAEAIQQELAEHELASRLDTESFTQQECADLLADIQDDDLWKLLPFHWSCHGFPVSASGDDIYLSDDNSLDSELLENIHLIKSSADLSEQRRQQRMLKPLNDIGMLGVLLASSEPVTYWQDILTIMSRNQLGHDEPLQLRLSRTAWLPAKSGDVFKPEQLIDLADRLDELDQLYALVPEKFCLPHQLLADVLEHQAFNDYCRPLFSRGQMGLVQLAEVLNNQPSYHVGSLAISQPEGLGRIASALATSSFPGWQLLARLAETLEIEDLYQKLWPAMKHSLGLPRQLQMLTWLAENGQSGRAEVDAFNAYLEVFSREAEAEAHLIDLLLLNKSRCWVPADQLVAGVEGIAPAHVLDDYQARLLANLINEDVRPASRSVSEAAPSTSLMPNATGNILRNYFEAWSGRVLDPLVASLIVLLGREDSTRELASDCLRPHSLDWLIGQLPWQVPDTPRDQESKTWLHGFQLEQALAHFSVAINVHNESETTVQSVLGNTIKVSLDEDFESLFIGKPSYYSQGSKGYLISLVLRKIDPASYSDAELSDYIKCSVRYLLKSLYGQSKPILDGLWTELDKSDQVDIELARALILDNIPFYLKQLGAHKHPELDLRLQAYDDARKQVAEFKGNPKEEEFKVKQERLLVDLQQLLESNASVQKSVLEAIRTKVRDYQYQAWSIPFEVFQNADDAVHNLEEIEAWPAKPSDVEPLPPALLKFVVHIEPDRVTFMHWGRAINQIGSGTFPGKKRKFDNDLENMVILSASDKGDDVTGKFGLGFKSVLLVSDTPEIISGRLHARVMGGLLPSAWEDTKYVQGLLRKNQTQKQRGTAISLPLREGVDIKFMESFMLRAGVLAAFSKKIREVDVHQPNGTSLQVRWMPEIFADCEGAAIGKVQLGLGATQRVMKLDLGNGALLLAIDAMGFTELSSELPNIWVTAPISESDHLGYAINGSFEIDAGRSRLAAESDINRALGLKLGDVVERKITQLLAIDWPLLQAQLQLSESTTAYQFWYSLWKTMLGKLPRIANDSGVRVIAQPLATAALGRLAGSRNFVPNGLPSSLGRLLKWQEVKYIFKGVLAQPDLLKALGETDLFGGHIKTNNAIAEEVATWLRLVVPEFKKINDQWVSLGFADLLSKVSFKEGVSQHDASILGKVLNQQARDSLLEGGKALLDDFDTSVKQLEKLKFQSRAGSWLPANELLTSMGTEDEVRRCGFAPATHILASSYDDVAVSFFKLCRRGMEARAEVLVAWLLEAATDQKQGAALRYLLEGDLCNGVARHLLDGDLSGTWVSEVDDDSPLLSDWSYTDKRELLYKVLVTSKDIKTLIFESGNEPDDFEPIDPAIALNKIYHWWQQEQEEQLDEYSSSVYPRETQMILDDDEEGRFDRSSWLSLLLLGGFHTLGRTKPEQHRSFIEDCQRRDWWRIFSDEKPELRFQEWMNVLEEFISAQVDSQQYELWMMRFPVIYKLSRYLDDYTELFIGLDRYEAPFKLSTVLSSRVDEAQQGGGISAPAVGKSLGIGSNFVIRELLRHQILKSSYLFEHAFVPYKRVCDLLRDMGCTGLDPYASIENSPRIYQFISQHLDEKNVSFDNAWDIPLMMVADDWSLQQELLGREMTDWDEVGGE</sequence>
<dbReference type="RefSeq" id="WP_126157306.1">
    <property type="nucleotide sequence ID" value="NZ_RQXW01000002.1"/>
</dbReference>
<dbReference type="NCBIfam" id="NF047352">
    <property type="entry name" value="P_loop_sacsin"/>
    <property type="match status" value="1"/>
</dbReference>
<organism evidence="2 3">
    <name type="scientific">Amphritea opalescens</name>
    <dbReference type="NCBI Taxonomy" id="2490544"/>
    <lineage>
        <taxon>Bacteria</taxon>
        <taxon>Pseudomonadati</taxon>
        <taxon>Pseudomonadota</taxon>
        <taxon>Gammaproteobacteria</taxon>
        <taxon>Oceanospirillales</taxon>
        <taxon>Oceanospirillaceae</taxon>
        <taxon>Amphritea</taxon>
    </lineage>
</organism>
<dbReference type="EMBL" id="RQXW01000002">
    <property type="protein sequence ID" value="RTE67339.1"/>
    <property type="molecule type" value="Genomic_DNA"/>
</dbReference>
<proteinExistence type="predicted"/>
<evidence type="ECO:0000259" key="1">
    <source>
        <dbReference type="Pfam" id="PF25794"/>
    </source>
</evidence>
<gene>
    <name evidence="2" type="ORF">EH243_03820</name>
</gene>
<evidence type="ECO:0000313" key="3">
    <source>
        <dbReference type="Proteomes" id="UP000283087"/>
    </source>
</evidence>